<dbReference type="Proteomes" id="UP000659904">
    <property type="component" value="Unassembled WGS sequence"/>
</dbReference>
<keyword evidence="3" id="KW-1185">Reference proteome</keyword>
<evidence type="ECO:0000256" key="1">
    <source>
        <dbReference type="SAM" id="Phobius"/>
    </source>
</evidence>
<dbReference type="EMBL" id="BONH01000072">
    <property type="protein sequence ID" value="GIG03137.1"/>
    <property type="molecule type" value="Genomic_DNA"/>
</dbReference>
<feature type="transmembrane region" description="Helical" evidence="1">
    <location>
        <begin position="410"/>
        <end position="427"/>
    </location>
</feature>
<keyword evidence="1" id="KW-0812">Transmembrane</keyword>
<feature type="transmembrane region" description="Helical" evidence="1">
    <location>
        <begin position="193"/>
        <end position="220"/>
    </location>
</feature>
<reference evidence="2 3" key="1">
    <citation type="submission" date="2021-01" db="EMBL/GenBank/DDBJ databases">
        <title>Whole genome shotgun sequence of Catellatospora citrea NBRC 14495.</title>
        <authorList>
            <person name="Komaki H."/>
            <person name="Tamura T."/>
        </authorList>
    </citation>
    <scope>NUCLEOTIDE SEQUENCE [LARGE SCALE GENOMIC DNA]</scope>
    <source>
        <strain evidence="2 3">NBRC 14495</strain>
    </source>
</reference>
<feature type="transmembrane region" description="Helical" evidence="1">
    <location>
        <begin position="87"/>
        <end position="108"/>
    </location>
</feature>
<gene>
    <name evidence="2" type="ORF">Cci01nite_82300</name>
</gene>
<organism evidence="2 3">
    <name type="scientific">Catellatospora citrea</name>
    <dbReference type="NCBI Taxonomy" id="53366"/>
    <lineage>
        <taxon>Bacteria</taxon>
        <taxon>Bacillati</taxon>
        <taxon>Actinomycetota</taxon>
        <taxon>Actinomycetes</taxon>
        <taxon>Micromonosporales</taxon>
        <taxon>Micromonosporaceae</taxon>
        <taxon>Catellatospora</taxon>
    </lineage>
</organism>
<feature type="transmembrane region" description="Helical" evidence="1">
    <location>
        <begin position="358"/>
        <end position="381"/>
    </location>
</feature>
<sequence>MADQRVERPKPIVSGLLPRQRREQAEQYVSERAELFYQEFRVAVDDVLTGLSVSDNQEVDAAIDTATREVVDASSVQDIAQDVSSRLLGLLAAVTGLALPAVLSLLLSPPGTPWLAVVGACVTSSVLAALTVYTVGRLISRLAGPDDRSRIVHPHGSADVVVVVVTAALLYLARQPEVFPYLRPWPSAALRDGWLHTAVSATFWSYTVFALMYLVAYALTYRAVRQVRTRLAQTPTDHLIFRLLTITVRLAQRRWPVGVPDIPADQVAAVRDIEDAALQFETDWMRAKRTGIPHIDQQARTHVRSLVSGLRTAQHRVLSDELRLTELRSVVAEVVCDIVLRRVDTAEANSAPIVIRRAWLRTSAALIMIAAGVLTLVVAVWQPGLPNGLAGWGAMELAAQLRPDGDGRQVLATVGGVIVPIAVTMLIQSRPLRFIPEH</sequence>
<keyword evidence="1" id="KW-0472">Membrane</keyword>
<evidence type="ECO:0000313" key="3">
    <source>
        <dbReference type="Proteomes" id="UP000659904"/>
    </source>
</evidence>
<name>A0A8J3P492_9ACTN</name>
<feature type="transmembrane region" description="Helical" evidence="1">
    <location>
        <begin position="156"/>
        <end position="173"/>
    </location>
</feature>
<feature type="transmembrane region" description="Helical" evidence="1">
    <location>
        <begin position="114"/>
        <end position="135"/>
    </location>
</feature>
<keyword evidence="1" id="KW-1133">Transmembrane helix</keyword>
<proteinExistence type="predicted"/>
<protein>
    <submittedName>
        <fullName evidence="2">Uncharacterized protein</fullName>
    </submittedName>
</protein>
<dbReference type="AlphaFoldDB" id="A0A8J3P492"/>
<evidence type="ECO:0000313" key="2">
    <source>
        <dbReference type="EMBL" id="GIG03137.1"/>
    </source>
</evidence>
<comment type="caution">
    <text evidence="2">The sequence shown here is derived from an EMBL/GenBank/DDBJ whole genome shotgun (WGS) entry which is preliminary data.</text>
</comment>
<accession>A0A8J3P492</accession>